<proteinExistence type="predicted"/>
<evidence type="ECO:0000256" key="1">
    <source>
        <dbReference type="SAM" id="MobiDB-lite"/>
    </source>
</evidence>
<organism evidence="2 3">
    <name type="scientific">Acer saccharum</name>
    <name type="common">Sugar maple</name>
    <dbReference type="NCBI Taxonomy" id="4024"/>
    <lineage>
        <taxon>Eukaryota</taxon>
        <taxon>Viridiplantae</taxon>
        <taxon>Streptophyta</taxon>
        <taxon>Embryophyta</taxon>
        <taxon>Tracheophyta</taxon>
        <taxon>Spermatophyta</taxon>
        <taxon>Magnoliopsida</taxon>
        <taxon>eudicotyledons</taxon>
        <taxon>Gunneridae</taxon>
        <taxon>Pentapetalae</taxon>
        <taxon>rosids</taxon>
        <taxon>malvids</taxon>
        <taxon>Sapindales</taxon>
        <taxon>Sapindaceae</taxon>
        <taxon>Hippocastanoideae</taxon>
        <taxon>Acereae</taxon>
        <taxon>Acer</taxon>
    </lineage>
</organism>
<accession>A0AA39RGU9</accession>
<dbReference type="PANTHER" id="PTHR46250">
    <property type="entry name" value="MYB/SANT-LIKE DNA-BINDING DOMAIN PROTEIN-RELATED"/>
    <property type="match status" value="1"/>
</dbReference>
<name>A0AA39RGU9_ACESA</name>
<gene>
    <name evidence="2" type="ORF">LWI29_010053</name>
</gene>
<evidence type="ECO:0008006" key="4">
    <source>
        <dbReference type="Google" id="ProtNLM"/>
    </source>
</evidence>
<dbReference type="Proteomes" id="UP001168877">
    <property type="component" value="Unassembled WGS sequence"/>
</dbReference>
<comment type="caution">
    <text evidence="2">The sequence shown here is derived from an EMBL/GenBank/DDBJ whole genome shotgun (WGS) entry which is preliminary data.</text>
</comment>
<dbReference type="EMBL" id="JAUESC010000387">
    <property type="protein sequence ID" value="KAK0573571.1"/>
    <property type="molecule type" value="Genomic_DNA"/>
</dbReference>
<reference evidence="2" key="1">
    <citation type="journal article" date="2022" name="Plant J.">
        <title>Strategies of tolerance reflected in two North American maple genomes.</title>
        <authorList>
            <person name="McEvoy S.L."/>
            <person name="Sezen U.U."/>
            <person name="Trouern-Trend A."/>
            <person name="McMahon S.M."/>
            <person name="Schaberg P.G."/>
            <person name="Yang J."/>
            <person name="Wegrzyn J.L."/>
            <person name="Swenson N.G."/>
        </authorList>
    </citation>
    <scope>NUCLEOTIDE SEQUENCE</scope>
    <source>
        <strain evidence="2">NS2018</strain>
    </source>
</reference>
<feature type="region of interest" description="Disordered" evidence="1">
    <location>
        <begin position="124"/>
        <end position="151"/>
    </location>
</feature>
<keyword evidence="3" id="KW-1185">Reference proteome</keyword>
<dbReference type="AlphaFoldDB" id="A0AA39RGU9"/>
<sequence length="182" mass="20470">MKTLKTHFQIVHDMLIGPNYSGFGWDTEKKTVTVEKPVWDTYIQSHKEAAPFKLKLFLYCDELSMIFGKDRIIGQHAETPTNVVEQLQNEGGDYNLDDNASIENVGNASDNNVDIRFVSKSSKRSQSQTECSSTSKKQRKSKSSEDLAEALTESTVTPTAFIEKSFARLSKAIGEDLNEKHM</sequence>
<evidence type="ECO:0000313" key="3">
    <source>
        <dbReference type="Proteomes" id="UP001168877"/>
    </source>
</evidence>
<dbReference type="PANTHER" id="PTHR46250:SF15">
    <property type="entry name" value="OS01G0523800 PROTEIN"/>
    <property type="match status" value="1"/>
</dbReference>
<evidence type="ECO:0000313" key="2">
    <source>
        <dbReference type="EMBL" id="KAK0573571.1"/>
    </source>
</evidence>
<reference evidence="2" key="2">
    <citation type="submission" date="2023-06" db="EMBL/GenBank/DDBJ databases">
        <authorList>
            <person name="Swenson N.G."/>
            <person name="Wegrzyn J.L."/>
            <person name="Mcevoy S.L."/>
        </authorList>
    </citation>
    <scope>NUCLEOTIDE SEQUENCE</scope>
    <source>
        <strain evidence="2">NS2018</strain>
        <tissue evidence="2">Leaf</tissue>
    </source>
</reference>
<protein>
    <recommendedName>
        <fullName evidence="4">Myb/SANT-like domain-containing protein</fullName>
    </recommendedName>
</protein>